<sequence>MVTIYGGHHHRPPPVTIEPVIFSYKPRSYTTVFVSLFVFVLIVAITFLIGLGILTDGFKHLTVEERCRERWTTKPSLTAFSSNSRESQQQQFPHSRPILPLNGVDLPLPSLPPSSPPSSLQQPSQQINSFSSTNTKTNANSNVCLTPDCVRIGKWALL</sequence>
<keyword evidence="2" id="KW-0812">Transmembrane</keyword>
<feature type="compositionally biased region" description="Low complexity" evidence="1">
    <location>
        <begin position="117"/>
        <end position="134"/>
    </location>
</feature>
<feature type="region of interest" description="Disordered" evidence="1">
    <location>
        <begin position="112"/>
        <end position="134"/>
    </location>
</feature>
<keyword evidence="2" id="KW-1133">Transmembrane helix</keyword>
<dbReference type="AlphaFoldDB" id="A0A914QU37"/>
<evidence type="ECO:0000256" key="2">
    <source>
        <dbReference type="SAM" id="Phobius"/>
    </source>
</evidence>
<evidence type="ECO:0000313" key="4">
    <source>
        <dbReference type="WBParaSite" id="PDA_v2.g7460.t1"/>
    </source>
</evidence>
<proteinExistence type="predicted"/>
<protein>
    <submittedName>
        <fullName evidence="4">Uncharacterized protein</fullName>
    </submittedName>
</protein>
<keyword evidence="3" id="KW-1185">Reference proteome</keyword>
<feature type="transmembrane region" description="Helical" evidence="2">
    <location>
        <begin position="32"/>
        <end position="54"/>
    </location>
</feature>
<dbReference type="Proteomes" id="UP000887578">
    <property type="component" value="Unplaced"/>
</dbReference>
<evidence type="ECO:0000256" key="1">
    <source>
        <dbReference type="SAM" id="MobiDB-lite"/>
    </source>
</evidence>
<reference evidence="4" key="1">
    <citation type="submission" date="2022-11" db="UniProtKB">
        <authorList>
            <consortium name="WormBaseParasite"/>
        </authorList>
    </citation>
    <scope>IDENTIFICATION</scope>
</reference>
<evidence type="ECO:0000313" key="3">
    <source>
        <dbReference type="Proteomes" id="UP000887578"/>
    </source>
</evidence>
<name>A0A914QU37_9BILA</name>
<accession>A0A914QU37</accession>
<organism evidence="3 4">
    <name type="scientific">Panagrolaimus davidi</name>
    <dbReference type="NCBI Taxonomy" id="227884"/>
    <lineage>
        <taxon>Eukaryota</taxon>
        <taxon>Metazoa</taxon>
        <taxon>Ecdysozoa</taxon>
        <taxon>Nematoda</taxon>
        <taxon>Chromadorea</taxon>
        <taxon>Rhabditida</taxon>
        <taxon>Tylenchina</taxon>
        <taxon>Panagrolaimomorpha</taxon>
        <taxon>Panagrolaimoidea</taxon>
        <taxon>Panagrolaimidae</taxon>
        <taxon>Panagrolaimus</taxon>
    </lineage>
</organism>
<dbReference type="WBParaSite" id="PDA_v2.g7460.t1">
    <property type="protein sequence ID" value="PDA_v2.g7460.t1"/>
    <property type="gene ID" value="PDA_v2.g7460"/>
</dbReference>
<keyword evidence="2" id="KW-0472">Membrane</keyword>